<feature type="compositionally biased region" description="Basic residues" evidence="11">
    <location>
        <begin position="94"/>
        <end position="106"/>
    </location>
</feature>
<dbReference type="GeneID" id="106814052"/>
<feature type="region of interest" description="Disordered" evidence="11">
    <location>
        <begin position="207"/>
        <end position="290"/>
    </location>
</feature>
<feature type="transmembrane region" description="Helical" evidence="12">
    <location>
        <begin position="27"/>
        <end position="49"/>
    </location>
</feature>
<dbReference type="InterPro" id="IPR011009">
    <property type="entry name" value="Kinase-like_dom_sf"/>
</dbReference>
<dbReference type="RefSeq" id="XP_014673801.1">
    <property type="nucleotide sequence ID" value="XM_014818315.1"/>
</dbReference>
<dbReference type="InterPro" id="IPR017441">
    <property type="entry name" value="Protein_kinase_ATP_BS"/>
</dbReference>
<evidence type="ECO:0000256" key="4">
    <source>
        <dbReference type="ARBA" id="ARBA00022679"/>
    </source>
</evidence>
<keyword evidence="12" id="KW-1133">Transmembrane helix</keyword>
<evidence type="ECO:0000256" key="3">
    <source>
        <dbReference type="ARBA" id="ARBA00022527"/>
    </source>
</evidence>
<gene>
    <name evidence="16" type="primary">LOC106814052</name>
</gene>
<dbReference type="Gene3D" id="3.30.200.20">
    <property type="entry name" value="Phosphorylase Kinase, domain 1"/>
    <property type="match status" value="1"/>
</dbReference>
<keyword evidence="6" id="KW-0418">Kinase</keyword>
<evidence type="ECO:0000256" key="5">
    <source>
        <dbReference type="ARBA" id="ARBA00022741"/>
    </source>
</evidence>
<name>A0ABM1ENN0_PRICU</name>
<dbReference type="PROSITE" id="PS00107">
    <property type="entry name" value="PROTEIN_KINASE_ATP"/>
    <property type="match status" value="1"/>
</dbReference>
<dbReference type="PROSITE" id="PS50011">
    <property type="entry name" value="PROTEIN_KINASE_DOM"/>
    <property type="match status" value="1"/>
</dbReference>
<reference evidence="16" key="1">
    <citation type="submission" date="2025-08" db="UniProtKB">
        <authorList>
            <consortium name="RefSeq"/>
        </authorList>
    </citation>
    <scope>IDENTIFICATION</scope>
</reference>
<dbReference type="EC" id="2.7.11.1" evidence="2"/>
<feature type="compositionally biased region" description="Basic and acidic residues" evidence="11">
    <location>
        <begin position="242"/>
        <end position="262"/>
    </location>
</feature>
<dbReference type="PANTHER" id="PTHR45832:SF22">
    <property type="entry name" value="SERINE_THREONINE-PROTEIN KINASE SAMKA-RELATED"/>
    <property type="match status" value="1"/>
</dbReference>
<accession>A0ABM1ENN0</accession>
<feature type="domain" description="Protein kinase" evidence="13">
    <location>
        <begin position="310"/>
        <end position="561"/>
    </location>
</feature>
<evidence type="ECO:0000313" key="16">
    <source>
        <dbReference type="RefSeq" id="XP_014673801.1"/>
    </source>
</evidence>
<proteinExistence type="inferred from homology"/>
<evidence type="ECO:0000256" key="2">
    <source>
        <dbReference type="ARBA" id="ARBA00012513"/>
    </source>
</evidence>
<dbReference type="InterPro" id="IPR000095">
    <property type="entry name" value="CRIB_dom"/>
</dbReference>
<dbReference type="InterPro" id="IPR000719">
    <property type="entry name" value="Prot_kinase_dom"/>
</dbReference>
<evidence type="ECO:0000256" key="11">
    <source>
        <dbReference type="SAM" id="MobiDB-lite"/>
    </source>
</evidence>
<dbReference type="InterPro" id="IPR036936">
    <property type="entry name" value="CRIB_dom_sf"/>
</dbReference>
<dbReference type="Proteomes" id="UP000695022">
    <property type="component" value="Unplaced"/>
</dbReference>
<dbReference type="SMART" id="SM00285">
    <property type="entry name" value="PBD"/>
    <property type="match status" value="1"/>
</dbReference>
<dbReference type="SMART" id="SM00220">
    <property type="entry name" value="S_TKc"/>
    <property type="match status" value="1"/>
</dbReference>
<feature type="binding site" evidence="10">
    <location>
        <position position="339"/>
    </location>
    <ligand>
        <name>ATP</name>
        <dbReference type="ChEBI" id="CHEBI:30616"/>
    </ligand>
</feature>
<dbReference type="PROSITE" id="PS50108">
    <property type="entry name" value="CRIB"/>
    <property type="match status" value="1"/>
</dbReference>
<dbReference type="Gene3D" id="1.10.510.10">
    <property type="entry name" value="Transferase(Phosphotransferase) domain 1"/>
    <property type="match status" value="1"/>
</dbReference>
<keyword evidence="5 10" id="KW-0547">Nucleotide-binding</keyword>
<feature type="domain" description="CRIB" evidence="14">
    <location>
        <begin position="116"/>
        <end position="129"/>
    </location>
</feature>
<dbReference type="PROSITE" id="PS00108">
    <property type="entry name" value="PROTEIN_KINASE_ST"/>
    <property type="match status" value="1"/>
</dbReference>
<dbReference type="PANTHER" id="PTHR45832">
    <property type="entry name" value="SERINE/THREONINE-PROTEIN KINASE SAMKA-RELATED-RELATED"/>
    <property type="match status" value="1"/>
</dbReference>
<sequence length="585" mass="65776">MVNERLNRRITLLRVRSRNLKTDKHPLVMLCAAYVLLFRLLYTCLAGVMRVAPPPFRGSPPPLLPPGGNRDQPSVPVDMKPLPKEPDGEDSKKKDKKQKTPKGSKKDKKENDRPIISSPTNFEHTVHVGFDACTGEFTGLPESWLRLLEHSEISKTEQKKNPQAVLDVLNYYDHSKNSKPESKYMTAKPFISTPRPSYQTDRFASNAVMPPLPHHKRTETPTPPSAEEEEEDVGPPPPIAARPERTKSIYTKPIEREKENERPPVPQNGALPLGAEKKQETRAKKKKMSDEEILEKLRTIVSVGDPNRKYTKMEKIGQGASGTVYTAIETATGMEVAIKQMNLSQQPKKELIINEILVMRENKNPNIVNYLDSYLVGEELWVVMEYLAGGSLTDVVTETCMDEGQIAAVCREVLQALEFLHDNQVIHRDIKSDNILLGMDGGVKLTDFGFCAQISPEQSKRTTMVGTPYWMAPEVVTRKQYGPKVDIWSLGIMAIEMIEGEPPYLNENPLRALYLIATNGKPDIQHKEKLSPVFQDFLDRCLEVDVDRRWGACDLLLHPFLKLAKPLASLTPLILAAKEAAKSHS</sequence>
<evidence type="ECO:0000256" key="8">
    <source>
        <dbReference type="ARBA" id="ARBA00047899"/>
    </source>
</evidence>
<evidence type="ECO:0000256" key="6">
    <source>
        <dbReference type="ARBA" id="ARBA00022777"/>
    </source>
</evidence>
<dbReference type="InterPro" id="IPR008271">
    <property type="entry name" value="Ser/Thr_kinase_AS"/>
</dbReference>
<dbReference type="Pfam" id="PF00786">
    <property type="entry name" value="PBD"/>
    <property type="match status" value="1"/>
</dbReference>
<evidence type="ECO:0000256" key="12">
    <source>
        <dbReference type="SAM" id="Phobius"/>
    </source>
</evidence>
<evidence type="ECO:0000256" key="1">
    <source>
        <dbReference type="ARBA" id="ARBA00008874"/>
    </source>
</evidence>
<dbReference type="CDD" id="cd01093">
    <property type="entry name" value="CRIB_PAK_like"/>
    <property type="match status" value="1"/>
</dbReference>
<comment type="catalytic activity">
    <reaction evidence="8">
        <text>L-threonyl-[protein] + ATP = O-phospho-L-threonyl-[protein] + ADP + H(+)</text>
        <dbReference type="Rhea" id="RHEA:46608"/>
        <dbReference type="Rhea" id="RHEA-COMP:11060"/>
        <dbReference type="Rhea" id="RHEA-COMP:11605"/>
        <dbReference type="ChEBI" id="CHEBI:15378"/>
        <dbReference type="ChEBI" id="CHEBI:30013"/>
        <dbReference type="ChEBI" id="CHEBI:30616"/>
        <dbReference type="ChEBI" id="CHEBI:61977"/>
        <dbReference type="ChEBI" id="CHEBI:456216"/>
        <dbReference type="EC" id="2.7.11.1"/>
    </reaction>
</comment>
<dbReference type="SUPFAM" id="SSF56112">
    <property type="entry name" value="Protein kinase-like (PK-like)"/>
    <property type="match status" value="1"/>
</dbReference>
<dbReference type="Gene3D" id="3.90.810.10">
    <property type="entry name" value="CRIB domain"/>
    <property type="match status" value="1"/>
</dbReference>
<keyword evidence="7 10" id="KW-0067">ATP-binding</keyword>
<protein>
    <recommendedName>
        <fullName evidence="2">non-specific serine/threonine protein kinase</fullName>
        <ecNumber evidence="2">2.7.11.1</ecNumber>
    </recommendedName>
</protein>
<evidence type="ECO:0000313" key="15">
    <source>
        <dbReference type="Proteomes" id="UP000695022"/>
    </source>
</evidence>
<evidence type="ECO:0000256" key="10">
    <source>
        <dbReference type="PROSITE-ProRule" id="PRU10141"/>
    </source>
</evidence>
<keyword evidence="3" id="KW-0723">Serine/threonine-protein kinase</keyword>
<evidence type="ECO:0000256" key="9">
    <source>
        <dbReference type="ARBA" id="ARBA00048679"/>
    </source>
</evidence>
<evidence type="ECO:0000259" key="13">
    <source>
        <dbReference type="PROSITE" id="PS50011"/>
    </source>
</evidence>
<dbReference type="InterPro" id="IPR051931">
    <property type="entry name" value="PAK3-like"/>
</dbReference>
<dbReference type="CDD" id="cd06647">
    <property type="entry name" value="STKc_PAK_I"/>
    <property type="match status" value="1"/>
</dbReference>
<feature type="compositionally biased region" description="Basic and acidic residues" evidence="11">
    <location>
        <begin position="81"/>
        <end position="93"/>
    </location>
</feature>
<evidence type="ECO:0000256" key="7">
    <source>
        <dbReference type="ARBA" id="ARBA00022840"/>
    </source>
</evidence>
<organism evidence="15 16">
    <name type="scientific">Priapulus caudatus</name>
    <name type="common">Priapulid worm</name>
    <dbReference type="NCBI Taxonomy" id="37621"/>
    <lineage>
        <taxon>Eukaryota</taxon>
        <taxon>Metazoa</taxon>
        <taxon>Ecdysozoa</taxon>
        <taxon>Scalidophora</taxon>
        <taxon>Priapulida</taxon>
        <taxon>Priapulimorpha</taxon>
        <taxon>Priapulimorphida</taxon>
        <taxon>Priapulidae</taxon>
        <taxon>Priapulus</taxon>
    </lineage>
</organism>
<comment type="similarity">
    <text evidence="1">Belongs to the protein kinase superfamily. STE Ser/Thr protein kinase family. STE20 subfamily.</text>
</comment>
<feature type="region of interest" description="Disordered" evidence="11">
    <location>
        <begin position="59"/>
        <end position="120"/>
    </location>
</feature>
<keyword evidence="15" id="KW-1185">Reference proteome</keyword>
<feature type="compositionally biased region" description="Basic and acidic residues" evidence="11">
    <location>
        <begin position="275"/>
        <end position="290"/>
    </location>
</feature>
<keyword evidence="4" id="KW-0808">Transferase</keyword>
<evidence type="ECO:0000259" key="14">
    <source>
        <dbReference type="PROSITE" id="PS50108"/>
    </source>
</evidence>
<keyword evidence="12" id="KW-0812">Transmembrane</keyword>
<dbReference type="InterPro" id="IPR033923">
    <property type="entry name" value="PAK_BD"/>
</dbReference>
<comment type="catalytic activity">
    <reaction evidence="9">
        <text>L-seryl-[protein] + ATP = O-phospho-L-seryl-[protein] + ADP + H(+)</text>
        <dbReference type="Rhea" id="RHEA:17989"/>
        <dbReference type="Rhea" id="RHEA-COMP:9863"/>
        <dbReference type="Rhea" id="RHEA-COMP:11604"/>
        <dbReference type="ChEBI" id="CHEBI:15378"/>
        <dbReference type="ChEBI" id="CHEBI:29999"/>
        <dbReference type="ChEBI" id="CHEBI:30616"/>
        <dbReference type="ChEBI" id="CHEBI:83421"/>
        <dbReference type="ChEBI" id="CHEBI:456216"/>
        <dbReference type="EC" id="2.7.11.1"/>
    </reaction>
</comment>
<dbReference type="Pfam" id="PF00069">
    <property type="entry name" value="Pkinase"/>
    <property type="match status" value="1"/>
</dbReference>
<keyword evidence="12" id="KW-0472">Membrane</keyword>